<reference evidence="6" key="1">
    <citation type="submission" date="2025-08" db="UniProtKB">
        <authorList>
            <consortium name="RefSeq"/>
        </authorList>
    </citation>
    <scope>IDENTIFICATION</scope>
    <source>
        <strain evidence="6">15112-1751.03</strain>
        <tissue evidence="6">Whole Adult</tissue>
    </source>
</reference>
<organism evidence="5 6">
    <name type="scientific">Drosophila albomicans</name>
    <name type="common">Fruit fly</name>
    <dbReference type="NCBI Taxonomy" id="7291"/>
    <lineage>
        <taxon>Eukaryota</taxon>
        <taxon>Metazoa</taxon>
        <taxon>Ecdysozoa</taxon>
        <taxon>Arthropoda</taxon>
        <taxon>Hexapoda</taxon>
        <taxon>Insecta</taxon>
        <taxon>Pterygota</taxon>
        <taxon>Neoptera</taxon>
        <taxon>Endopterygota</taxon>
        <taxon>Diptera</taxon>
        <taxon>Brachycera</taxon>
        <taxon>Muscomorpha</taxon>
        <taxon>Ephydroidea</taxon>
        <taxon>Drosophilidae</taxon>
        <taxon>Drosophila</taxon>
    </lineage>
</organism>
<dbReference type="PROSITE" id="PS00758">
    <property type="entry name" value="ARGE_DAPE_CPG2_1"/>
    <property type="match status" value="1"/>
</dbReference>
<dbReference type="Gene3D" id="3.30.70.360">
    <property type="match status" value="1"/>
</dbReference>
<dbReference type="Pfam" id="PF01546">
    <property type="entry name" value="Peptidase_M20"/>
    <property type="match status" value="1"/>
</dbReference>
<dbReference type="GO" id="GO:0008233">
    <property type="term" value="F:peptidase activity"/>
    <property type="evidence" value="ECO:0007669"/>
    <property type="project" value="UniProtKB-KW"/>
</dbReference>
<evidence type="ECO:0000256" key="1">
    <source>
        <dbReference type="ARBA" id="ARBA00022670"/>
    </source>
</evidence>
<evidence type="ECO:0000256" key="2">
    <source>
        <dbReference type="ARBA" id="ARBA00022723"/>
    </source>
</evidence>
<proteinExistence type="predicted"/>
<dbReference type="InterPro" id="IPR001261">
    <property type="entry name" value="ArgE/DapE_CS"/>
</dbReference>
<keyword evidence="5" id="KW-1185">Reference proteome</keyword>
<evidence type="ECO:0000256" key="3">
    <source>
        <dbReference type="ARBA" id="ARBA00022801"/>
    </source>
</evidence>
<dbReference type="GO" id="GO:0046872">
    <property type="term" value="F:metal ion binding"/>
    <property type="evidence" value="ECO:0007669"/>
    <property type="project" value="UniProtKB-KW"/>
</dbReference>
<dbReference type="InterPro" id="IPR051458">
    <property type="entry name" value="Cyt/Met_Dipeptidase"/>
</dbReference>
<feature type="compositionally biased region" description="Polar residues" evidence="4">
    <location>
        <begin position="583"/>
        <end position="596"/>
    </location>
</feature>
<evidence type="ECO:0000313" key="5">
    <source>
        <dbReference type="Proteomes" id="UP000515160"/>
    </source>
</evidence>
<dbReference type="GO" id="GO:0006508">
    <property type="term" value="P:proteolysis"/>
    <property type="evidence" value="ECO:0007669"/>
    <property type="project" value="UniProtKB-KW"/>
</dbReference>
<feature type="region of interest" description="Disordered" evidence="4">
    <location>
        <begin position="561"/>
        <end position="596"/>
    </location>
</feature>
<feature type="compositionally biased region" description="Basic and acidic residues" evidence="4">
    <location>
        <begin position="570"/>
        <end position="581"/>
    </location>
</feature>
<name>A0A6P8XMX9_DROAB</name>
<sequence length="596" mass="68375">MRYVNREQKERMNDELEFKLVEVLNCIESQVEQSIADLDHLVRYKSISVELKYRKIGCDALEWVANRLASLKFRTNLIPISNVPDSCFQEPLQNVLFANYFSSPTKTTVLIYAHVDVVPAERECWFNEPFELSIREGQLYGRGVSSGKGMLVGWLHAFECWLKVNSDLPINVKIIVDMLHEVGSEGVQKYVETRSDFFLDVDYMIFDANSWLNKERPVIACGLTGWAHFGIQMRGANKSLEAGLAGGLVFEPMTDVCHLMNSMLSNTHEIKIPRIDHMVRRLSVTEWQLLETAEFSTSKYMDRLEIRRLRHEDNKVNLLQNRWCKPTLCLHGIEGSDNESECSRTLPMLVTGKFSIKLVPDQELPSIHAAVQDYLHRMCTELHVSTHMKLLLLDSCEPTSWSTTSRHMNALSRAVTEIYLKEPVATAGIAVCLPIASVYRRLINKPILLVPYAMRRDRHHQENESIHEDHFVRHTKVCASLLFEISTLNVKCKCGYIPEYCHLKGVAERLAAERGENVVVESSFRKMISKLRRRKVVHQPPPERKTKKTIADYLCGPLGKKLLKKRASKPKKESKQKEASPERASQQIKIETENIS</sequence>
<dbReference type="Proteomes" id="UP000515160">
    <property type="component" value="Chromosome 2L"/>
</dbReference>
<dbReference type="InterPro" id="IPR002933">
    <property type="entry name" value="Peptidase_M20"/>
</dbReference>
<dbReference type="Gene3D" id="3.40.630.10">
    <property type="entry name" value="Zn peptidases"/>
    <property type="match status" value="1"/>
</dbReference>
<accession>A0A6P8XMX9</accession>
<dbReference type="SUPFAM" id="SSF53187">
    <property type="entry name" value="Zn-dependent exopeptidases"/>
    <property type="match status" value="1"/>
</dbReference>
<keyword evidence="1" id="KW-0645">Protease</keyword>
<dbReference type="GeneID" id="117564946"/>
<gene>
    <name evidence="6" type="primary">LOC117564946</name>
</gene>
<evidence type="ECO:0000313" key="6">
    <source>
        <dbReference type="RefSeq" id="XP_034099792.1"/>
    </source>
</evidence>
<dbReference type="PANTHER" id="PTHR43270:SF4">
    <property type="entry name" value="CARNOSINE DIPEPTIDASE 2, ISOFORM A"/>
    <property type="match status" value="1"/>
</dbReference>
<dbReference type="RefSeq" id="XP_034099792.1">
    <property type="nucleotide sequence ID" value="XM_034243901.1"/>
</dbReference>
<dbReference type="PANTHER" id="PTHR43270">
    <property type="entry name" value="BETA-ALA-HIS DIPEPTIDASE"/>
    <property type="match status" value="1"/>
</dbReference>
<dbReference type="OrthoDB" id="7832001at2759"/>
<keyword evidence="2" id="KW-0479">Metal-binding</keyword>
<protein>
    <submittedName>
        <fullName evidence="6">Cytosolic non-specific dipeptidase-like</fullName>
    </submittedName>
</protein>
<dbReference type="AlphaFoldDB" id="A0A6P8XMX9"/>
<keyword evidence="3" id="KW-0378">Hydrolase</keyword>
<evidence type="ECO:0000256" key="4">
    <source>
        <dbReference type="SAM" id="MobiDB-lite"/>
    </source>
</evidence>